<sequence>MDLKQQTIHLERPFIIDCGDIILREYQLEDLDAICELARQEEIRRYLPDWDVPREVRYDWMVHYEIKENEQFVKAVAEGGAVGDFRLRLVILDKNTKECIGWCCTGPKEELPFPNREIMYALSSRHTRKGYTSQAVQGLVKFLFDHTDAAELNGVARTDNPASNRVLQKSGFDQNGTIDIDGHKYVWYKIQK</sequence>
<feature type="domain" description="N-acetyltransferase" evidence="1">
    <location>
        <begin position="21"/>
        <end position="192"/>
    </location>
</feature>
<keyword evidence="2" id="KW-0808">Transferase</keyword>
<dbReference type="Proteomes" id="UP000517523">
    <property type="component" value="Unassembled WGS sequence"/>
</dbReference>
<dbReference type="Pfam" id="PF13302">
    <property type="entry name" value="Acetyltransf_3"/>
    <property type="match status" value="1"/>
</dbReference>
<dbReference type="InterPro" id="IPR051531">
    <property type="entry name" value="N-acetyltransferase"/>
</dbReference>
<dbReference type="AlphaFoldDB" id="A0A839TLA4"/>
<dbReference type="PROSITE" id="PS51186">
    <property type="entry name" value="GNAT"/>
    <property type="match status" value="1"/>
</dbReference>
<organism evidence="2 3">
    <name type="scientific">Paenibacillus rhizosphaerae</name>
    <dbReference type="NCBI Taxonomy" id="297318"/>
    <lineage>
        <taxon>Bacteria</taxon>
        <taxon>Bacillati</taxon>
        <taxon>Bacillota</taxon>
        <taxon>Bacilli</taxon>
        <taxon>Bacillales</taxon>
        <taxon>Paenibacillaceae</taxon>
        <taxon>Paenibacillus</taxon>
    </lineage>
</organism>
<dbReference type="GO" id="GO:0008999">
    <property type="term" value="F:protein-N-terminal-alanine acetyltransferase activity"/>
    <property type="evidence" value="ECO:0007669"/>
    <property type="project" value="TreeGrafter"/>
</dbReference>
<dbReference type="PANTHER" id="PTHR43792">
    <property type="entry name" value="GNAT FAMILY, PUTATIVE (AFU_ORTHOLOGUE AFUA_3G00765)-RELATED-RELATED"/>
    <property type="match status" value="1"/>
</dbReference>
<dbReference type="SUPFAM" id="SSF55729">
    <property type="entry name" value="Acyl-CoA N-acyltransferases (Nat)"/>
    <property type="match status" value="1"/>
</dbReference>
<evidence type="ECO:0000313" key="3">
    <source>
        <dbReference type="Proteomes" id="UP000517523"/>
    </source>
</evidence>
<dbReference type="EMBL" id="JACHXJ010000002">
    <property type="protein sequence ID" value="MBB3127293.1"/>
    <property type="molecule type" value="Genomic_DNA"/>
</dbReference>
<proteinExistence type="predicted"/>
<evidence type="ECO:0000259" key="1">
    <source>
        <dbReference type="PROSITE" id="PS51186"/>
    </source>
</evidence>
<dbReference type="PANTHER" id="PTHR43792:SF9">
    <property type="entry name" value="RIBOSOMAL-PROTEIN-ALANINE ACETYLTRANSFERASE"/>
    <property type="match status" value="1"/>
</dbReference>
<accession>A0A839TLA4</accession>
<name>A0A839TLA4_9BACL</name>
<comment type="caution">
    <text evidence="2">The sequence shown here is derived from an EMBL/GenBank/DDBJ whole genome shotgun (WGS) entry which is preliminary data.</text>
</comment>
<dbReference type="GO" id="GO:0005737">
    <property type="term" value="C:cytoplasm"/>
    <property type="evidence" value="ECO:0007669"/>
    <property type="project" value="TreeGrafter"/>
</dbReference>
<evidence type="ECO:0000313" key="2">
    <source>
        <dbReference type="EMBL" id="MBB3127293.1"/>
    </source>
</evidence>
<protein>
    <submittedName>
        <fullName evidence="2">RimJ/RimL family protein N-acetyltransferase</fullName>
    </submittedName>
</protein>
<dbReference type="Gene3D" id="3.40.630.30">
    <property type="match status" value="1"/>
</dbReference>
<dbReference type="InterPro" id="IPR016181">
    <property type="entry name" value="Acyl_CoA_acyltransferase"/>
</dbReference>
<dbReference type="InterPro" id="IPR000182">
    <property type="entry name" value="GNAT_dom"/>
</dbReference>
<dbReference type="RefSeq" id="WP_183581678.1">
    <property type="nucleotide sequence ID" value="NZ_JACHXJ010000002.1"/>
</dbReference>
<reference evidence="2 3" key="1">
    <citation type="submission" date="2020-08" db="EMBL/GenBank/DDBJ databases">
        <title>Genomic Encyclopedia of Type Strains, Phase III (KMG-III): the genomes of soil and plant-associated and newly described type strains.</title>
        <authorList>
            <person name="Whitman W."/>
        </authorList>
    </citation>
    <scope>NUCLEOTIDE SEQUENCE [LARGE SCALE GENOMIC DNA]</scope>
    <source>
        <strain evidence="2 3">CECT 5831</strain>
    </source>
</reference>
<gene>
    <name evidence="2" type="ORF">FHS19_001947</name>
</gene>